<name>A0ACA9PLM5_9GLOM</name>
<keyword evidence="2" id="KW-1185">Reference proteome</keyword>
<gene>
    <name evidence="1" type="ORF">RPERSI_LOCUS10831</name>
</gene>
<comment type="caution">
    <text evidence="1">The sequence shown here is derived from an EMBL/GenBank/DDBJ whole genome shotgun (WGS) entry which is preliminary data.</text>
</comment>
<protein>
    <submittedName>
        <fullName evidence="1">5777_t:CDS:1</fullName>
    </submittedName>
</protein>
<dbReference type="EMBL" id="CAJVQC010021799">
    <property type="protein sequence ID" value="CAG8715129.1"/>
    <property type="molecule type" value="Genomic_DNA"/>
</dbReference>
<evidence type="ECO:0000313" key="2">
    <source>
        <dbReference type="Proteomes" id="UP000789920"/>
    </source>
</evidence>
<proteinExistence type="predicted"/>
<feature type="non-terminal residue" evidence="1">
    <location>
        <position position="62"/>
    </location>
</feature>
<dbReference type="Proteomes" id="UP000789920">
    <property type="component" value="Unassembled WGS sequence"/>
</dbReference>
<organism evidence="1 2">
    <name type="scientific">Racocetra persica</name>
    <dbReference type="NCBI Taxonomy" id="160502"/>
    <lineage>
        <taxon>Eukaryota</taxon>
        <taxon>Fungi</taxon>
        <taxon>Fungi incertae sedis</taxon>
        <taxon>Mucoromycota</taxon>
        <taxon>Glomeromycotina</taxon>
        <taxon>Glomeromycetes</taxon>
        <taxon>Diversisporales</taxon>
        <taxon>Gigasporaceae</taxon>
        <taxon>Racocetra</taxon>
    </lineage>
</organism>
<accession>A0ACA9PLM5</accession>
<evidence type="ECO:0000313" key="1">
    <source>
        <dbReference type="EMBL" id="CAG8715129.1"/>
    </source>
</evidence>
<sequence length="62" mass="6850">EETAFEKGLVALFKQDQMQKAPNIIESEVAQPTEEEPSSPKIVPSSSQPTRKYSTRTGVAKE</sequence>
<feature type="non-terminal residue" evidence="1">
    <location>
        <position position="1"/>
    </location>
</feature>
<reference evidence="1" key="1">
    <citation type="submission" date="2021-06" db="EMBL/GenBank/DDBJ databases">
        <authorList>
            <person name="Kallberg Y."/>
            <person name="Tangrot J."/>
            <person name="Rosling A."/>
        </authorList>
    </citation>
    <scope>NUCLEOTIDE SEQUENCE</scope>
    <source>
        <strain evidence="1">MA461A</strain>
    </source>
</reference>